<keyword evidence="1" id="KW-0472">Membrane</keyword>
<feature type="transmembrane region" description="Helical" evidence="1">
    <location>
        <begin position="53"/>
        <end position="72"/>
    </location>
</feature>
<proteinExistence type="predicted"/>
<keyword evidence="1" id="KW-1133">Transmembrane helix</keyword>
<feature type="transmembrane region" description="Helical" evidence="1">
    <location>
        <begin position="15"/>
        <end position="33"/>
    </location>
</feature>
<reference evidence="2" key="1">
    <citation type="submission" date="2018-05" db="EMBL/GenBank/DDBJ databases">
        <authorList>
            <person name="Lanie J.A."/>
            <person name="Ng W.-L."/>
            <person name="Kazmierczak K.M."/>
            <person name="Andrzejewski T.M."/>
            <person name="Davidsen T.M."/>
            <person name="Wayne K.J."/>
            <person name="Tettelin H."/>
            <person name="Glass J.I."/>
            <person name="Rusch D."/>
            <person name="Podicherti R."/>
            <person name="Tsui H.-C.T."/>
            <person name="Winkler M.E."/>
        </authorList>
    </citation>
    <scope>NUCLEOTIDE SEQUENCE</scope>
</reference>
<evidence type="ECO:0000313" key="2">
    <source>
        <dbReference type="EMBL" id="SVA70989.1"/>
    </source>
</evidence>
<organism evidence="2">
    <name type="scientific">marine metagenome</name>
    <dbReference type="NCBI Taxonomy" id="408172"/>
    <lineage>
        <taxon>unclassified sequences</taxon>
        <taxon>metagenomes</taxon>
        <taxon>ecological metagenomes</taxon>
    </lineage>
</organism>
<dbReference type="AlphaFoldDB" id="A0A381Y1R8"/>
<keyword evidence="1" id="KW-0812">Transmembrane</keyword>
<gene>
    <name evidence="2" type="ORF">METZ01_LOCUS123843</name>
</gene>
<name>A0A381Y1R8_9ZZZZ</name>
<protein>
    <submittedName>
        <fullName evidence="2">Uncharacterized protein</fullName>
    </submittedName>
</protein>
<sequence length="78" mass="8802">MKETIDKVRKLLKPIIRLSIAFAATAILFQLTTNVKLFNMDVVNNTSKFMNDIGNETVMGLIAISLLLNFLGKKIKLY</sequence>
<evidence type="ECO:0000256" key="1">
    <source>
        <dbReference type="SAM" id="Phobius"/>
    </source>
</evidence>
<dbReference type="EMBL" id="UINC01017202">
    <property type="protein sequence ID" value="SVA70989.1"/>
    <property type="molecule type" value="Genomic_DNA"/>
</dbReference>
<accession>A0A381Y1R8</accession>